<feature type="coiled-coil region" evidence="5">
    <location>
        <begin position="880"/>
        <end position="935"/>
    </location>
</feature>
<dbReference type="RefSeq" id="WP_094603810.1">
    <property type="nucleotide sequence ID" value="NZ_CP155573.1"/>
</dbReference>
<name>A0ABZ3IQR4_9FIRM</name>
<feature type="domain" description="Flagellin N-terminal" evidence="6">
    <location>
        <begin position="3"/>
        <end position="138"/>
    </location>
</feature>
<keyword evidence="4" id="KW-0964">Secreted</keyword>
<organism evidence="8 9">
    <name type="scientific">Sporomusa silvacetica DSM 10669</name>
    <dbReference type="NCBI Taxonomy" id="1123289"/>
    <lineage>
        <taxon>Bacteria</taxon>
        <taxon>Bacillati</taxon>
        <taxon>Bacillota</taxon>
        <taxon>Negativicutes</taxon>
        <taxon>Selenomonadales</taxon>
        <taxon>Sporomusaceae</taxon>
        <taxon>Sporomusa</taxon>
    </lineage>
</organism>
<feature type="domain" description="Flagellin C-terminal" evidence="7">
    <location>
        <begin position="885"/>
        <end position="969"/>
    </location>
</feature>
<evidence type="ECO:0000313" key="9">
    <source>
        <dbReference type="Proteomes" id="UP000216752"/>
    </source>
</evidence>
<keyword evidence="9" id="KW-1185">Reference proteome</keyword>
<dbReference type="Gene3D" id="1.20.1330.10">
    <property type="entry name" value="f41 fragment of flagellin, N-terminal domain"/>
    <property type="match status" value="2"/>
</dbReference>
<dbReference type="PANTHER" id="PTHR42792:SF2">
    <property type="entry name" value="FLAGELLIN"/>
    <property type="match status" value="1"/>
</dbReference>
<dbReference type="InterPro" id="IPR001492">
    <property type="entry name" value="Flagellin"/>
</dbReference>
<dbReference type="Gene3D" id="6.10.10.10">
    <property type="entry name" value="Flagellar export chaperone, C-terminal domain"/>
    <property type="match status" value="1"/>
</dbReference>
<evidence type="ECO:0000256" key="2">
    <source>
        <dbReference type="ARBA" id="ARBA00020110"/>
    </source>
</evidence>
<dbReference type="Pfam" id="PF00700">
    <property type="entry name" value="Flagellin_C"/>
    <property type="match status" value="1"/>
</dbReference>
<evidence type="ECO:0000256" key="4">
    <source>
        <dbReference type="RuleBase" id="RU362073"/>
    </source>
</evidence>
<protein>
    <recommendedName>
        <fullName evidence="2 4">Flagellin</fullName>
    </recommendedName>
</protein>
<comment type="function">
    <text evidence="4">Flagellin is the subunit protein which polymerizes to form the filaments of bacterial flagella.</text>
</comment>
<dbReference type="PRINTS" id="PR00207">
    <property type="entry name" value="FLAGELLIN"/>
</dbReference>
<dbReference type="EMBL" id="CP155573">
    <property type="protein sequence ID" value="XFO68000.1"/>
    <property type="molecule type" value="Genomic_DNA"/>
</dbReference>
<accession>A0ABZ3IQR4</accession>
<comment type="similarity">
    <text evidence="1 4">Belongs to the bacterial flagellin family.</text>
</comment>
<evidence type="ECO:0000259" key="6">
    <source>
        <dbReference type="Pfam" id="PF00669"/>
    </source>
</evidence>
<keyword evidence="5" id="KW-0175">Coiled coil</keyword>
<evidence type="ECO:0000256" key="3">
    <source>
        <dbReference type="ARBA" id="ARBA00023143"/>
    </source>
</evidence>
<dbReference type="Pfam" id="PF00669">
    <property type="entry name" value="Flagellin_N"/>
    <property type="match status" value="1"/>
</dbReference>
<dbReference type="Proteomes" id="UP000216752">
    <property type="component" value="Chromosome"/>
</dbReference>
<comment type="subcellular location">
    <subcellularLocation>
        <location evidence="4">Secreted</location>
    </subcellularLocation>
    <subcellularLocation>
        <location evidence="4">Bacterial flagellum</location>
    </subcellularLocation>
</comment>
<gene>
    <name evidence="8" type="ORF">SPSIL_042200</name>
</gene>
<dbReference type="PANTHER" id="PTHR42792">
    <property type="entry name" value="FLAGELLIN"/>
    <property type="match status" value="1"/>
</dbReference>
<evidence type="ECO:0000313" key="8">
    <source>
        <dbReference type="EMBL" id="XFO68000.1"/>
    </source>
</evidence>
<keyword evidence="3 4" id="KW-0975">Bacterial flagellum</keyword>
<dbReference type="SUPFAM" id="SSF64518">
    <property type="entry name" value="Phase 1 flagellin"/>
    <property type="match status" value="1"/>
</dbReference>
<reference evidence="8" key="1">
    <citation type="submission" date="2024-05" db="EMBL/GenBank/DDBJ databases">
        <title>Isolation and characterization of Sporomusa carbonis sp. nov., a carboxydotrophic hydrogenogen in the genus of Sporomusa isolated from a charcoal burning pile.</title>
        <authorList>
            <person name="Boeer T."/>
            <person name="Rosenbaum F."/>
            <person name="Eysell L."/>
            <person name="Mueller V."/>
            <person name="Daniel R."/>
            <person name="Poehlein A."/>
        </authorList>
    </citation>
    <scope>NUCLEOTIDE SEQUENCE [LARGE SCALE GENOMIC DNA]</scope>
    <source>
        <strain evidence="8">DSM 10669</strain>
    </source>
</reference>
<evidence type="ECO:0000256" key="1">
    <source>
        <dbReference type="ARBA" id="ARBA00005709"/>
    </source>
</evidence>
<dbReference type="InterPro" id="IPR001029">
    <property type="entry name" value="Flagellin_N"/>
</dbReference>
<sequence length="970" mass="103165">MIVNHNISAIKALRSNEKAEKSLEKASGKLQSGLQIRSAMDDSANLGISEKMRAQIRGLAQAGRNIQDGISLVQTADGALGSINDPNLQRMRALAVQAANGTLTDDDRQRIQEEMEQVKDHLHTIFRDSEYNTHKIFTQFPPQRQETDIYPSPGVLQGDTILSDSGLGVTTGENQTMTFKLDGVSYSISLDAVDHTPPQLLDEINQKLHDAGTDVTAFYSGKNIAFNSPTKVIDGFGGDMMEINNPYTSILYDMAKHGEISGAAASSYKSYSGGVMTTITTGTNDTLTFTVDGVDTSVTLAQGTYNQADLLTEINQQLTDKNSNVTASYVGNRLQLMHNISGAGHTLTNVGGNGYQDLFLEYTTLQEWIVPGAYTTAGITGNKDLSAGVSIVAGDNDQLTFSVDGSSHTINLQPGNNRSVSDIVDDLNSEFSSAVLPLTAASSSGRLTISYNAPGNHTVNQFSGSACADLLYGIGSPTVQPGDYKYIEGDSTPLPNGYATVTAVTDISGGATVVTGKNDTFSFHLDGVDQTIVVSAGNYTASGLVSEINSKLTGLNVGASLLYGTYLTFTNAHEGGGITQFPYSLDSFSGNGYDAFMKATIPIPVPGVESKAYVEGRANLASGLEVTAANNTLQFQVNGADVSITLADGTYNQAGLLNAINNILVIDHVGVTASYSGNYLKLTATSSGNFNISNFTGNAVDSLLRTKDYVGWVSYSYPSATDAYVDGRKVLASGADINEDVNDTLTFAMNGTMQSITLPGRNYDADGLLAAVNQQLTAAALPVTASYNAKQQLRLTYSPGMNGSFVIDQVGGNASYTLFYPGPLRTVTNEYDAEPMKSVTTLKIQIGANAGMSINSGIPIYMNERTVGVKNVDVSTQAGAEAAINTIDQAIKKVSEKRAEMGSLQNALEYTRNNVVNYEEQLTKAESNIRDTEIAQEMVEQVKSSILLQASSAMLVHANQNPQSVLQLLQ</sequence>
<proteinExistence type="inferred from homology"/>
<dbReference type="InterPro" id="IPR046358">
    <property type="entry name" value="Flagellin_C"/>
</dbReference>
<evidence type="ECO:0000259" key="7">
    <source>
        <dbReference type="Pfam" id="PF00700"/>
    </source>
</evidence>
<dbReference type="InterPro" id="IPR042187">
    <property type="entry name" value="Flagellin_C_sub2"/>
</dbReference>
<evidence type="ECO:0000256" key="5">
    <source>
        <dbReference type="SAM" id="Coils"/>
    </source>
</evidence>